<evidence type="ECO:0000313" key="4">
    <source>
        <dbReference type="Proteomes" id="UP001156703"/>
    </source>
</evidence>
<feature type="signal peptide" evidence="2">
    <location>
        <begin position="1"/>
        <end position="23"/>
    </location>
</feature>
<feature type="compositionally biased region" description="Acidic residues" evidence="1">
    <location>
        <begin position="47"/>
        <end position="57"/>
    </location>
</feature>
<dbReference type="EMBL" id="BSOO01000009">
    <property type="protein sequence ID" value="GLR47449.1"/>
    <property type="molecule type" value="Genomic_DNA"/>
</dbReference>
<feature type="chain" id="PRO_5045833338" evidence="2">
    <location>
        <begin position="24"/>
        <end position="57"/>
    </location>
</feature>
<accession>A0ABQ5Z626</accession>
<sequence length="57" mass="5681">MRLMLVSPAFVLLAVLGSASAEARGPLPDVAGEASRPGVLAAAPGERDEDDPATPPA</sequence>
<evidence type="ECO:0000256" key="2">
    <source>
        <dbReference type="SAM" id="SignalP"/>
    </source>
</evidence>
<gene>
    <name evidence="3" type="ORF">GCM10007925_11610</name>
</gene>
<evidence type="ECO:0000313" key="3">
    <source>
        <dbReference type="EMBL" id="GLR47449.1"/>
    </source>
</evidence>
<organism evidence="3 4">
    <name type="scientific">Sphingomonas astaxanthinifaciens DSM 22298</name>
    <dbReference type="NCBI Taxonomy" id="1123267"/>
    <lineage>
        <taxon>Bacteria</taxon>
        <taxon>Pseudomonadati</taxon>
        <taxon>Pseudomonadota</taxon>
        <taxon>Alphaproteobacteria</taxon>
        <taxon>Sphingomonadales</taxon>
        <taxon>Sphingomonadaceae</taxon>
        <taxon>Sphingomonas</taxon>
    </lineage>
</organism>
<keyword evidence="2" id="KW-0732">Signal</keyword>
<keyword evidence="4" id="KW-1185">Reference proteome</keyword>
<comment type="caution">
    <text evidence="3">The sequence shown here is derived from an EMBL/GenBank/DDBJ whole genome shotgun (WGS) entry which is preliminary data.</text>
</comment>
<reference evidence="4" key="1">
    <citation type="journal article" date="2019" name="Int. J. Syst. Evol. Microbiol.">
        <title>The Global Catalogue of Microorganisms (GCM) 10K type strain sequencing project: providing services to taxonomists for standard genome sequencing and annotation.</title>
        <authorList>
            <consortium name="The Broad Institute Genomics Platform"/>
            <consortium name="The Broad Institute Genome Sequencing Center for Infectious Disease"/>
            <person name="Wu L."/>
            <person name="Ma J."/>
        </authorList>
    </citation>
    <scope>NUCLEOTIDE SEQUENCE [LARGE SCALE GENOMIC DNA]</scope>
    <source>
        <strain evidence="4">NBRC 102146</strain>
    </source>
</reference>
<name>A0ABQ5Z626_9SPHN</name>
<evidence type="ECO:0000256" key="1">
    <source>
        <dbReference type="SAM" id="MobiDB-lite"/>
    </source>
</evidence>
<feature type="region of interest" description="Disordered" evidence="1">
    <location>
        <begin position="24"/>
        <end position="57"/>
    </location>
</feature>
<dbReference type="Proteomes" id="UP001156703">
    <property type="component" value="Unassembled WGS sequence"/>
</dbReference>
<protein>
    <submittedName>
        <fullName evidence="3">Uncharacterized protein</fullName>
    </submittedName>
</protein>
<dbReference type="RefSeq" id="WP_156956932.1">
    <property type="nucleotide sequence ID" value="NZ_BSOO01000009.1"/>
</dbReference>
<proteinExistence type="predicted"/>